<accession>A0ABY0QSX5</accession>
<dbReference type="EMBL" id="FNHD01000006">
    <property type="protein sequence ID" value="SDL78958.1"/>
    <property type="molecule type" value="Genomic_DNA"/>
</dbReference>
<comment type="caution">
    <text evidence="2">The sequence shown here is derived from an EMBL/GenBank/DDBJ whole genome shotgun (WGS) entry which is preliminary data.</text>
</comment>
<name>A0ABY0QSX5_9FLAO</name>
<reference evidence="2 3" key="1">
    <citation type="submission" date="2016-10" db="EMBL/GenBank/DDBJ databases">
        <authorList>
            <person name="Varghese N."/>
            <person name="Submissions S."/>
        </authorList>
    </citation>
    <scope>NUCLEOTIDE SEQUENCE [LARGE SCALE GENOMIC DNA]</scope>
    <source>
        <strain evidence="2 3">CGMCC 1.10941</strain>
    </source>
</reference>
<feature type="domain" description="Transposase DDE" evidence="1">
    <location>
        <begin position="10"/>
        <end position="64"/>
    </location>
</feature>
<organism evidence="2 3">
    <name type="scientific">Chryseobacterium taihuense</name>
    <dbReference type="NCBI Taxonomy" id="1141221"/>
    <lineage>
        <taxon>Bacteria</taxon>
        <taxon>Pseudomonadati</taxon>
        <taxon>Bacteroidota</taxon>
        <taxon>Flavobacteriia</taxon>
        <taxon>Flavobacteriales</taxon>
        <taxon>Weeksellaceae</taxon>
        <taxon>Chryseobacterium group</taxon>
        <taxon>Chryseobacterium</taxon>
    </lineage>
</organism>
<evidence type="ECO:0000313" key="2">
    <source>
        <dbReference type="EMBL" id="SDL78958.1"/>
    </source>
</evidence>
<protein>
    <submittedName>
        <fullName evidence="2">Transposase DDE domain-containing protein</fullName>
    </submittedName>
</protein>
<dbReference type="Pfam" id="PF13751">
    <property type="entry name" value="DDE_Tnp_1_6"/>
    <property type="match status" value="1"/>
</dbReference>
<evidence type="ECO:0000259" key="1">
    <source>
        <dbReference type="Pfam" id="PF13751"/>
    </source>
</evidence>
<sequence length="132" mass="15098">MHEKLNHNKNYTRFLTKRRSSTVELVLGTLINHHSMKRINDRGMKAANKHVLMAALSYNLKKLLKFPVQKVKSKAQILEPSKSKVCASSESPQYVLHILELSVSKILKNFPIENAEPLLNGFKRGCILLMIF</sequence>
<keyword evidence="3" id="KW-1185">Reference proteome</keyword>
<dbReference type="InterPro" id="IPR025668">
    <property type="entry name" value="Tnp_DDE_dom"/>
</dbReference>
<gene>
    <name evidence="2" type="ORF">SAMN05216273_106105</name>
</gene>
<evidence type="ECO:0000313" key="3">
    <source>
        <dbReference type="Proteomes" id="UP000199242"/>
    </source>
</evidence>
<proteinExistence type="predicted"/>
<dbReference type="Proteomes" id="UP000199242">
    <property type="component" value="Unassembled WGS sequence"/>
</dbReference>